<sequence>MGHVPHFFYLPHFTTAPSSFFHLPDDKAALQKELGLSIRDDVPLIGFIGRLDAQKGVNLIASGGGCLCSKLEAYNQNSELEGYNQR</sequence>
<reference evidence="1 2" key="2">
    <citation type="journal article" date="2022" name="Mol. Ecol. Resour.">
        <title>The genomes of chicory, endive, great burdock and yacon provide insights into Asteraceae paleo-polyploidization history and plant inulin production.</title>
        <authorList>
            <person name="Fan W."/>
            <person name="Wang S."/>
            <person name="Wang H."/>
            <person name="Wang A."/>
            <person name="Jiang F."/>
            <person name="Liu H."/>
            <person name="Zhao H."/>
            <person name="Xu D."/>
            <person name="Zhang Y."/>
        </authorList>
    </citation>
    <scope>NUCLEOTIDE SEQUENCE [LARGE SCALE GENOMIC DNA]</scope>
    <source>
        <strain evidence="2">cv. Punajuju</strain>
        <tissue evidence="1">Leaves</tissue>
    </source>
</reference>
<reference evidence="2" key="1">
    <citation type="journal article" date="2022" name="Mol. Ecol. Resour.">
        <title>The genomes of chicory, endive, great burdock and yacon provide insights into Asteraceae palaeo-polyploidization history and plant inulin production.</title>
        <authorList>
            <person name="Fan W."/>
            <person name="Wang S."/>
            <person name="Wang H."/>
            <person name="Wang A."/>
            <person name="Jiang F."/>
            <person name="Liu H."/>
            <person name="Zhao H."/>
            <person name="Xu D."/>
            <person name="Zhang Y."/>
        </authorList>
    </citation>
    <scope>NUCLEOTIDE SEQUENCE [LARGE SCALE GENOMIC DNA]</scope>
    <source>
        <strain evidence="2">cv. Punajuju</strain>
    </source>
</reference>
<evidence type="ECO:0000313" key="1">
    <source>
        <dbReference type="EMBL" id="KAI3781670.1"/>
    </source>
</evidence>
<accession>A0ACB9GF60</accession>
<gene>
    <name evidence="1" type="ORF">L2E82_11690</name>
</gene>
<keyword evidence="2" id="KW-1185">Reference proteome</keyword>
<name>A0ACB9GF60_CICIN</name>
<dbReference type="EMBL" id="CM042010">
    <property type="protein sequence ID" value="KAI3781670.1"/>
    <property type="molecule type" value="Genomic_DNA"/>
</dbReference>
<dbReference type="Proteomes" id="UP001055811">
    <property type="component" value="Linkage Group LG02"/>
</dbReference>
<proteinExistence type="predicted"/>
<evidence type="ECO:0000313" key="2">
    <source>
        <dbReference type="Proteomes" id="UP001055811"/>
    </source>
</evidence>
<protein>
    <submittedName>
        <fullName evidence="1">Uncharacterized protein</fullName>
    </submittedName>
</protein>
<comment type="caution">
    <text evidence="1">The sequence shown here is derived from an EMBL/GenBank/DDBJ whole genome shotgun (WGS) entry which is preliminary data.</text>
</comment>
<organism evidence="1 2">
    <name type="scientific">Cichorium intybus</name>
    <name type="common">Chicory</name>
    <dbReference type="NCBI Taxonomy" id="13427"/>
    <lineage>
        <taxon>Eukaryota</taxon>
        <taxon>Viridiplantae</taxon>
        <taxon>Streptophyta</taxon>
        <taxon>Embryophyta</taxon>
        <taxon>Tracheophyta</taxon>
        <taxon>Spermatophyta</taxon>
        <taxon>Magnoliopsida</taxon>
        <taxon>eudicotyledons</taxon>
        <taxon>Gunneridae</taxon>
        <taxon>Pentapetalae</taxon>
        <taxon>asterids</taxon>
        <taxon>campanulids</taxon>
        <taxon>Asterales</taxon>
        <taxon>Asteraceae</taxon>
        <taxon>Cichorioideae</taxon>
        <taxon>Cichorieae</taxon>
        <taxon>Cichoriinae</taxon>
        <taxon>Cichorium</taxon>
    </lineage>
</organism>